<accession>A0A7L4F4M0</accession>
<gene>
    <name evidence="2" type="primary">Znf316</name>
    <name evidence="2" type="ORF">ALOBEC_R00019</name>
</gene>
<dbReference type="SMART" id="SM00349">
    <property type="entry name" value="KRAB"/>
    <property type="match status" value="1"/>
</dbReference>
<dbReference type="PANTHER" id="PTHR23232:SF163">
    <property type="entry name" value="ZINC FINGER PROTEIN 589"/>
    <property type="match status" value="1"/>
</dbReference>
<dbReference type="PROSITE" id="PS50805">
    <property type="entry name" value="KRAB"/>
    <property type="match status" value="1"/>
</dbReference>
<dbReference type="PANTHER" id="PTHR23232">
    <property type="entry name" value="KRAB DOMAIN C2H2 ZINC FINGER"/>
    <property type="match status" value="1"/>
</dbReference>
<dbReference type="Proteomes" id="UP000541332">
    <property type="component" value="Unassembled WGS sequence"/>
</dbReference>
<name>A0A7L4F4M0_9COLU</name>
<dbReference type="Pfam" id="PF01352">
    <property type="entry name" value="KRAB"/>
    <property type="match status" value="1"/>
</dbReference>
<dbReference type="OrthoDB" id="9892686at2759"/>
<keyword evidence="3" id="KW-1185">Reference proteome</keyword>
<protein>
    <submittedName>
        <fullName evidence="2">ZN316 protein</fullName>
    </submittedName>
</protein>
<organism evidence="2 3">
    <name type="scientific">Pampusana beccarii</name>
    <name type="common">Western bronze ground-dove</name>
    <dbReference type="NCBI Taxonomy" id="2953425"/>
    <lineage>
        <taxon>Eukaryota</taxon>
        <taxon>Metazoa</taxon>
        <taxon>Chordata</taxon>
        <taxon>Craniata</taxon>
        <taxon>Vertebrata</taxon>
        <taxon>Euteleostomi</taxon>
        <taxon>Archelosauria</taxon>
        <taxon>Archosauria</taxon>
        <taxon>Dinosauria</taxon>
        <taxon>Saurischia</taxon>
        <taxon>Theropoda</taxon>
        <taxon>Coelurosauria</taxon>
        <taxon>Aves</taxon>
        <taxon>Neognathae</taxon>
        <taxon>Neoaves</taxon>
        <taxon>Columbimorphae</taxon>
        <taxon>Columbiformes</taxon>
        <taxon>Columbidae</taxon>
        <taxon>Pampusana</taxon>
    </lineage>
</organism>
<dbReference type="AlphaFoldDB" id="A0A7L4F4M0"/>
<dbReference type="SUPFAM" id="SSF109640">
    <property type="entry name" value="KRAB domain (Kruppel-associated box)"/>
    <property type="match status" value="1"/>
</dbReference>
<dbReference type="EMBL" id="VWYH01000493">
    <property type="protein sequence ID" value="NXW81916.1"/>
    <property type="molecule type" value="Genomic_DNA"/>
</dbReference>
<evidence type="ECO:0000313" key="3">
    <source>
        <dbReference type="Proteomes" id="UP000541332"/>
    </source>
</evidence>
<evidence type="ECO:0000313" key="2">
    <source>
        <dbReference type="EMBL" id="NXW81916.1"/>
    </source>
</evidence>
<dbReference type="InterPro" id="IPR036051">
    <property type="entry name" value="KRAB_dom_sf"/>
</dbReference>
<dbReference type="Gene3D" id="6.10.140.140">
    <property type="match status" value="1"/>
</dbReference>
<feature type="domain" description="KRAB" evidence="1">
    <location>
        <begin position="7"/>
        <end position="67"/>
    </location>
</feature>
<dbReference type="InterPro" id="IPR050169">
    <property type="entry name" value="Krueppel_C2H2_ZnF"/>
</dbReference>
<feature type="non-terminal residue" evidence="2">
    <location>
        <position position="1"/>
    </location>
</feature>
<reference evidence="2 3" key="1">
    <citation type="submission" date="2020-02" db="EMBL/GenBank/DDBJ databases">
        <title>Bird 10,000 Genomes (B10K) Project - Family phase.</title>
        <authorList>
            <person name="Zhang G."/>
        </authorList>
    </citation>
    <scope>NUCLEOTIDE SEQUENCE [LARGE SCALE GENOMIC DNA]</scope>
    <source>
        <strain evidence="2">B10K-DU-006-06</strain>
    </source>
</reference>
<proteinExistence type="predicted"/>
<evidence type="ECO:0000259" key="1">
    <source>
        <dbReference type="PROSITE" id="PS50805"/>
    </source>
</evidence>
<comment type="caution">
    <text evidence="2">The sequence shown here is derived from an EMBL/GenBank/DDBJ whole genome shotgun (WGS) entry which is preliminary data.</text>
</comment>
<dbReference type="GO" id="GO:0006355">
    <property type="term" value="P:regulation of DNA-templated transcription"/>
    <property type="evidence" value="ECO:0007669"/>
    <property type="project" value="InterPro"/>
</dbReference>
<sequence>SVWQEPVTFEDIAIYLSHAEWDAMAEEQRELYRSVMLDNYQLLVSLGYPGPKPDIVYRLERGEEPWG</sequence>
<dbReference type="InterPro" id="IPR001909">
    <property type="entry name" value="KRAB"/>
</dbReference>
<feature type="non-terminal residue" evidence="2">
    <location>
        <position position="67"/>
    </location>
</feature>
<dbReference type="CDD" id="cd07765">
    <property type="entry name" value="KRAB_A-box"/>
    <property type="match status" value="1"/>
</dbReference>